<dbReference type="EMBL" id="ML977573">
    <property type="protein sequence ID" value="KAF2003247.1"/>
    <property type="molecule type" value="Genomic_DNA"/>
</dbReference>
<dbReference type="OrthoDB" id="3799837at2759"/>
<gene>
    <name evidence="1" type="ORF">P154DRAFT_532365</name>
</gene>
<organism evidence="1 2">
    <name type="scientific">Amniculicola lignicola CBS 123094</name>
    <dbReference type="NCBI Taxonomy" id="1392246"/>
    <lineage>
        <taxon>Eukaryota</taxon>
        <taxon>Fungi</taxon>
        <taxon>Dikarya</taxon>
        <taxon>Ascomycota</taxon>
        <taxon>Pezizomycotina</taxon>
        <taxon>Dothideomycetes</taxon>
        <taxon>Pleosporomycetidae</taxon>
        <taxon>Pleosporales</taxon>
        <taxon>Amniculicolaceae</taxon>
        <taxon>Amniculicola</taxon>
    </lineage>
</organism>
<accession>A0A6A5WNZ0</accession>
<evidence type="ECO:0000313" key="2">
    <source>
        <dbReference type="Proteomes" id="UP000799779"/>
    </source>
</evidence>
<name>A0A6A5WNZ0_9PLEO</name>
<evidence type="ECO:0000313" key="1">
    <source>
        <dbReference type="EMBL" id="KAF2003247.1"/>
    </source>
</evidence>
<dbReference type="Proteomes" id="UP000799779">
    <property type="component" value="Unassembled WGS sequence"/>
</dbReference>
<sequence>MSTSEEDIICISHLKELIICTHNKDGLFLEPWICSSPPLQCLGYCSVVYALASARDSPHRNPTSSSTTLKSTSTPDLLDSLRQARVRKEVDMYLLPHEVTQIAQFKDLIISNVRAIYGPEFEDLKDSHNFDVILVKDKTNWVAEAIVYTKPGFLKWRCLEVGRAKQACSAMQKLWEKIMEEVPLDVSGEFSSCLSVNGRCLGMGGCGLTVRQGMVKGAEYSMEE</sequence>
<keyword evidence="2" id="KW-1185">Reference proteome</keyword>
<dbReference type="AlphaFoldDB" id="A0A6A5WNZ0"/>
<protein>
    <submittedName>
        <fullName evidence="1">Uncharacterized protein</fullName>
    </submittedName>
</protein>
<reference evidence="1" key="1">
    <citation type="journal article" date="2020" name="Stud. Mycol.">
        <title>101 Dothideomycetes genomes: a test case for predicting lifestyles and emergence of pathogens.</title>
        <authorList>
            <person name="Haridas S."/>
            <person name="Albert R."/>
            <person name="Binder M."/>
            <person name="Bloem J."/>
            <person name="Labutti K."/>
            <person name="Salamov A."/>
            <person name="Andreopoulos B."/>
            <person name="Baker S."/>
            <person name="Barry K."/>
            <person name="Bills G."/>
            <person name="Bluhm B."/>
            <person name="Cannon C."/>
            <person name="Castanera R."/>
            <person name="Culley D."/>
            <person name="Daum C."/>
            <person name="Ezra D."/>
            <person name="Gonzalez J."/>
            <person name="Henrissat B."/>
            <person name="Kuo A."/>
            <person name="Liang C."/>
            <person name="Lipzen A."/>
            <person name="Lutzoni F."/>
            <person name="Magnuson J."/>
            <person name="Mondo S."/>
            <person name="Nolan M."/>
            <person name="Ohm R."/>
            <person name="Pangilinan J."/>
            <person name="Park H.-J."/>
            <person name="Ramirez L."/>
            <person name="Alfaro M."/>
            <person name="Sun H."/>
            <person name="Tritt A."/>
            <person name="Yoshinaga Y."/>
            <person name="Zwiers L.-H."/>
            <person name="Turgeon B."/>
            <person name="Goodwin S."/>
            <person name="Spatafora J."/>
            <person name="Crous P."/>
            <person name="Grigoriev I."/>
        </authorList>
    </citation>
    <scope>NUCLEOTIDE SEQUENCE</scope>
    <source>
        <strain evidence="1">CBS 123094</strain>
    </source>
</reference>
<proteinExistence type="predicted"/>